<feature type="transmembrane region" description="Helical" evidence="9">
    <location>
        <begin position="273"/>
        <end position="293"/>
    </location>
</feature>
<evidence type="ECO:0000313" key="13">
    <source>
        <dbReference type="Proteomes" id="UP001431209"/>
    </source>
</evidence>
<keyword evidence="4" id="KW-0547">Nucleotide-binding</keyword>
<dbReference type="PROSITE" id="PS50893">
    <property type="entry name" value="ABC_TRANSPORTER_2"/>
    <property type="match status" value="1"/>
</dbReference>
<protein>
    <submittedName>
        <fullName evidence="12">Uncharacterized protein</fullName>
    </submittedName>
</protein>
<dbReference type="Pfam" id="PF00664">
    <property type="entry name" value="ABC_membrane"/>
    <property type="match status" value="1"/>
</dbReference>
<evidence type="ECO:0000256" key="8">
    <source>
        <dbReference type="SAM" id="MobiDB-lite"/>
    </source>
</evidence>
<feature type="transmembrane region" description="Helical" evidence="9">
    <location>
        <begin position="157"/>
        <end position="178"/>
    </location>
</feature>
<keyword evidence="7 9" id="KW-0472">Membrane</keyword>
<dbReference type="GO" id="GO:0016887">
    <property type="term" value="F:ATP hydrolysis activity"/>
    <property type="evidence" value="ECO:0007669"/>
    <property type="project" value="InterPro"/>
</dbReference>
<dbReference type="EMBL" id="JAOPGA020000904">
    <property type="protein sequence ID" value="KAL0482871.1"/>
    <property type="molecule type" value="Genomic_DNA"/>
</dbReference>
<dbReference type="Pfam" id="PF00005">
    <property type="entry name" value="ABC_tran"/>
    <property type="match status" value="1"/>
</dbReference>
<feature type="compositionally biased region" description="Low complexity" evidence="8">
    <location>
        <begin position="108"/>
        <end position="119"/>
    </location>
</feature>
<sequence length="724" mass="80703">MLSGGQKSRLNLARAAYRRNQCELIVMDDPLSAVDVNTGRHIMNQLILGLLADKTRILVTHHLDMLEKANKIVVIDDGAIQSVFSSFDELLNSEFAIDMSRTQKNENESLSCSDDLGSLSDDEEPVSESDEEVVGVENNKLIPDDDKSKLQLLFEYVTNYNVCLFVVIIVLELGYKVFMTVSDWYLANWSTSVNNPVSLYIGFGVVSSILKIFSNALGGHYMLQTNKRYHVGLLKSIVCAPVQFYDHTSSGKIISRFSKDMNRLDHLGSDARYLISISCNLIVSLFIIGSIAFGMSHLYGVGLIAAIIPLLYSCFKLYRYFKALNRDLSRLESKAYAPSISHLSETLSGLSVIRAFGVQKDFLEQNSNKLKQAFKLEGCMNFASSWFDLRIECIGVTIASTLLMACMCTLPFITSVDPSSSANIVAFFAVAVLHITDIQSSFYALTELLASVESQVSSVERIEQYSRIKSEKYEPLCSKELPTMLKGPSIDFENICMRYDTEIPKYVLDNVSIHINPGEKVAIVGRTGSGKTSLINALFRLNEIEMGSISIEGIDTRNLHLSELRSSMAIIPQDPILMQGTLRDNLDPLNQYQDTKIWQTLCHVELNKKFNSLSSEIAENGSNLSTGERQLLSLCRALLKGCKTLILDEATANVDYASDALIQSTIRREFSNCSVICIAHRLETIMDYDRVIVMSDGKVVQNGRPRELLLGGGVFWSMVNNKIK</sequence>
<comment type="caution">
    <text evidence="12">The sequence shown here is derived from an EMBL/GenBank/DDBJ whole genome shotgun (WGS) entry which is preliminary data.</text>
</comment>
<keyword evidence="2" id="KW-0813">Transport</keyword>
<organism evidence="12 13">
    <name type="scientific">Acrasis kona</name>
    <dbReference type="NCBI Taxonomy" id="1008807"/>
    <lineage>
        <taxon>Eukaryota</taxon>
        <taxon>Discoba</taxon>
        <taxon>Heterolobosea</taxon>
        <taxon>Tetramitia</taxon>
        <taxon>Eutetramitia</taxon>
        <taxon>Acrasidae</taxon>
        <taxon>Acrasis</taxon>
    </lineage>
</organism>
<evidence type="ECO:0000256" key="5">
    <source>
        <dbReference type="ARBA" id="ARBA00022840"/>
    </source>
</evidence>
<dbReference type="CDD" id="cd03244">
    <property type="entry name" value="ABCC_MRP_domain2"/>
    <property type="match status" value="1"/>
</dbReference>
<dbReference type="InterPro" id="IPR011527">
    <property type="entry name" value="ABC1_TM_dom"/>
</dbReference>
<evidence type="ECO:0000313" key="12">
    <source>
        <dbReference type="EMBL" id="KAL0482871.1"/>
    </source>
</evidence>
<feature type="transmembrane region" description="Helical" evidence="9">
    <location>
        <begin position="299"/>
        <end position="318"/>
    </location>
</feature>
<evidence type="ECO:0000256" key="9">
    <source>
        <dbReference type="SAM" id="Phobius"/>
    </source>
</evidence>
<evidence type="ECO:0000256" key="7">
    <source>
        <dbReference type="ARBA" id="ARBA00023136"/>
    </source>
</evidence>
<feature type="domain" description="ABC transmembrane type-1" evidence="11">
    <location>
        <begin position="162"/>
        <end position="405"/>
    </location>
</feature>
<feature type="domain" description="ABC transporter" evidence="10">
    <location>
        <begin position="490"/>
        <end position="721"/>
    </location>
</feature>
<dbReference type="GO" id="GO:0005524">
    <property type="term" value="F:ATP binding"/>
    <property type="evidence" value="ECO:0007669"/>
    <property type="project" value="UniProtKB-KW"/>
</dbReference>
<feature type="transmembrane region" description="Helical" evidence="9">
    <location>
        <begin position="393"/>
        <end position="413"/>
    </location>
</feature>
<dbReference type="GO" id="GO:0140359">
    <property type="term" value="F:ABC-type transporter activity"/>
    <property type="evidence" value="ECO:0007669"/>
    <property type="project" value="InterPro"/>
</dbReference>
<evidence type="ECO:0000256" key="2">
    <source>
        <dbReference type="ARBA" id="ARBA00022448"/>
    </source>
</evidence>
<keyword evidence="6 9" id="KW-1133">Transmembrane helix</keyword>
<accession>A0AAW2Z286</accession>
<dbReference type="SMART" id="SM00382">
    <property type="entry name" value="AAA"/>
    <property type="match status" value="1"/>
</dbReference>
<evidence type="ECO:0000259" key="10">
    <source>
        <dbReference type="PROSITE" id="PS50893"/>
    </source>
</evidence>
<dbReference type="InterPro" id="IPR003593">
    <property type="entry name" value="AAA+_ATPase"/>
</dbReference>
<dbReference type="InterPro" id="IPR003439">
    <property type="entry name" value="ABC_transporter-like_ATP-bd"/>
</dbReference>
<evidence type="ECO:0000256" key="3">
    <source>
        <dbReference type="ARBA" id="ARBA00022692"/>
    </source>
</evidence>
<gene>
    <name evidence="12" type="ORF">AKO1_014176</name>
</gene>
<dbReference type="Gene3D" id="1.20.1560.10">
    <property type="entry name" value="ABC transporter type 1, transmembrane domain"/>
    <property type="match status" value="1"/>
</dbReference>
<dbReference type="PANTHER" id="PTHR24223">
    <property type="entry name" value="ATP-BINDING CASSETTE SUB-FAMILY C"/>
    <property type="match status" value="1"/>
</dbReference>
<comment type="subcellular location">
    <subcellularLocation>
        <location evidence="1">Membrane</location>
        <topology evidence="1">Multi-pass membrane protein</topology>
    </subcellularLocation>
</comment>
<dbReference type="SUPFAM" id="SSF90123">
    <property type="entry name" value="ABC transporter transmembrane region"/>
    <property type="match status" value="1"/>
</dbReference>
<dbReference type="InterPro" id="IPR036640">
    <property type="entry name" value="ABC1_TM_sf"/>
</dbReference>
<keyword evidence="3 9" id="KW-0812">Transmembrane</keyword>
<evidence type="ECO:0000259" key="11">
    <source>
        <dbReference type="PROSITE" id="PS50929"/>
    </source>
</evidence>
<keyword evidence="13" id="KW-1185">Reference proteome</keyword>
<dbReference type="PROSITE" id="PS50929">
    <property type="entry name" value="ABC_TM1F"/>
    <property type="match status" value="1"/>
</dbReference>
<reference evidence="12 13" key="1">
    <citation type="submission" date="2024-03" db="EMBL/GenBank/DDBJ databases">
        <title>The Acrasis kona genome and developmental transcriptomes reveal deep origins of eukaryotic multicellular pathways.</title>
        <authorList>
            <person name="Sheikh S."/>
            <person name="Fu C.-J."/>
            <person name="Brown M.W."/>
            <person name="Baldauf S.L."/>
        </authorList>
    </citation>
    <scope>NUCLEOTIDE SEQUENCE [LARGE SCALE GENOMIC DNA]</scope>
    <source>
        <strain evidence="12 13">ATCC MYA-3509</strain>
    </source>
</reference>
<evidence type="ECO:0000256" key="6">
    <source>
        <dbReference type="ARBA" id="ARBA00022989"/>
    </source>
</evidence>
<dbReference type="CDD" id="cd18580">
    <property type="entry name" value="ABC_6TM_ABCC_D2"/>
    <property type="match status" value="1"/>
</dbReference>
<dbReference type="Proteomes" id="UP001431209">
    <property type="component" value="Unassembled WGS sequence"/>
</dbReference>
<feature type="region of interest" description="Disordered" evidence="8">
    <location>
        <begin position="106"/>
        <end position="130"/>
    </location>
</feature>
<evidence type="ECO:0000256" key="4">
    <source>
        <dbReference type="ARBA" id="ARBA00022741"/>
    </source>
</evidence>
<dbReference type="Gene3D" id="3.40.50.300">
    <property type="entry name" value="P-loop containing nucleotide triphosphate hydrolases"/>
    <property type="match status" value="2"/>
</dbReference>
<dbReference type="PANTHER" id="PTHR24223:SF415">
    <property type="entry name" value="FI20190P1"/>
    <property type="match status" value="1"/>
</dbReference>
<dbReference type="AlphaFoldDB" id="A0AAW2Z286"/>
<dbReference type="InterPro" id="IPR027417">
    <property type="entry name" value="P-loop_NTPase"/>
</dbReference>
<dbReference type="FunFam" id="3.40.50.300:FF:000630">
    <property type="entry name" value="ATP-binding cassette (ABC) transporter, putative"/>
    <property type="match status" value="1"/>
</dbReference>
<dbReference type="SUPFAM" id="SSF52540">
    <property type="entry name" value="P-loop containing nucleoside triphosphate hydrolases"/>
    <property type="match status" value="2"/>
</dbReference>
<feature type="transmembrane region" description="Helical" evidence="9">
    <location>
        <begin position="198"/>
        <end position="218"/>
    </location>
</feature>
<name>A0AAW2Z286_9EUKA</name>
<dbReference type="GO" id="GO:0016020">
    <property type="term" value="C:membrane"/>
    <property type="evidence" value="ECO:0007669"/>
    <property type="project" value="UniProtKB-SubCell"/>
</dbReference>
<proteinExistence type="predicted"/>
<dbReference type="InterPro" id="IPR050173">
    <property type="entry name" value="ABC_transporter_C-like"/>
</dbReference>
<feature type="compositionally biased region" description="Acidic residues" evidence="8">
    <location>
        <begin position="120"/>
        <end position="130"/>
    </location>
</feature>
<evidence type="ECO:0000256" key="1">
    <source>
        <dbReference type="ARBA" id="ARBA00004141"/>
    </source>
</evidence>
<keyword evidence="5" id="KW-0067">ATP-binding</keyword>
<dbReference type="InterPro" id="IPR044726">
    <property type="entry name" value="ABCC_6TM_D2"/>
</dbReference>